<dbReference type="EnsemblPlants" id="LPERR08G07700.2">
    <property type="protein sequence ID" value="LPERR08G07700.2"/>
    <property type="gene ID" value="LPERR08G07700"/>
</dbReference>
<feature type="compositionally biased region" description="Basic and acidic residues" evidence="1">
    <location>
        <begin position="8"/>
        <end position="21"/>
    </location>
</feature>
<organism evidence="2 3">
    <name type="scientific">Leersia perrieri</name>
    <dbReference type="NCBI Taxonomy" id="77586"/>
    <lineage>
        <taxon>Eukaryota</taxon>
        <taxon>Viridiplantae</taxon>
        <taxon>Streptophyta</taxon>
        <taxon>Embryophyta</taxon>
        <taxon>Tracheophyta</taxon>
        <taxon>Spermatophyta</taxon>
        <taxon>Magnoliopsida</taxon>
        <taxon>Liliopsida</taxon>
        <taxon>Poales</taxon>
        <taxon>Poaceae</taxon>
        <taxon>BOP clade</taxon>
        <taxon>Oryzoideae</taxon>
        <taxon>Oryzeae</taxon>
        <taxon>Oryzinae</taxon>
        <taxon>Leersia</taxon>
    </lineage>
</organism>
<evidence type="ECO:0000313" key="2">
    <source>
        <dbReference type="EnsemblPlants" id="LPERR08G07700.2"/>
    </source>
</evidence>
<reference evidence="2 3" key="1">
    <citation type="submission" date="2012-08" db="EMBL/GenBank/DDBJ databases">
        <title>Oryza genome evolution.</title>
        <authorList>
            <person name="Wing R.A."/>
        </authorList>
    </citation>
    <scope>NUCLEOTIDE SEQUENCE</scope>
</reference>
<dbReference type="HOGENOM" id="CLU_1565138_0_0_1"/>
<dbReference type="Proteomes" id="UP000032180">
    <property type="component" value="Chromosome 8"/>
</dbReference>
<evidence type="ECO:0000313" key="3">
    <source>
        <dbReference type="Proteomes" id="UP000032180"/>
    </source>
</evidence>
<evidence type="ECO:0000256" key="1">
    <source>
        <dbReference type="SAM" id="MobiDB-lite"/>
    </source>
</evidence>
<proteinExistence type="predicted"/>
<feature type="region of interest" description="Disordered" evidence="1">
    <location>
        <begin position="1"/>
        <end position="21"/>
    </location>
</feature>
<sequence>MGPQKLLTEPKHQEIDTSKQELAMRRSSPLQYLRLQVSRKTLLPFSITPARRNPRRRILARRSRRFQVAGRQEEEIIAGDRFVLTSYSFQFFGDDGTLTFPDALAPSGPLRTEHFDLYASTLRTYHMPYHGTGLVVRAGSPLEGPVCAVLFGQGVPPAWRARLGHTTHARD</sequence>
<accession>A0A0D9X667</accession>
<keyword evidence="3" id="KW-1185">Reference proteome</keyword>
<dbReference type="Gramene" id="LPERR08G07700.2">
    <property type="protein sequence ID" value="LPERR08G07700.2"/>
    <property type="gene ID" value="LPERR08G07700"/>
</dbReference>
<reference evidence="2" key="3">
    <citation type="submission" date="2015-04" db="UniProtKB">
        <authorList>
            <consortium name="EnsemblPlants"/>
        </authorList>
    </citation>
    <scope>IDENTIFICATION</scope>
</reference>
<protein>
    <submittedName>
        <fullName evidence="2">Uncharacterized protein</fullName>
    </submittedName>
</protein>
<name>A0A0D9X667_9ORYZ</name>
<reference evidence="3" key="2">
    <citation type="submission" date="2013-12" db="EMBL/GenBank/DDBJ databases">
        <authorList>
            <person name="Yu Y."/>
            <person name="Lee S."/>
            <person name="de Baynast K."/>
            <person name="Wissotski M."/>
            <person name="Liu L."/>
            <person name="Talag J."/>
            <person name="Goicoechea J."/>
            <person name="Angelova A."/>
            <person name="Jetty R."/>
            <person name="Kudrna D."/>
            <person name="Golser W."/>
            <person name="Rivera L."/>
            <person name="Zhang J."/>
            <person name="Wing R."/>
        </authorList>
    </citation>
    <scope>NUCLEOTIDE SEQUENCE</scope>
</reference>
<dbReference type="AlphaFoldDB" id="A0A0D9X667"/>